<proteinExistence type="predicted"/>
<keyword evidence="1" id="KW-0812">Transmembrane</keyword>
<evidence type="ECO:0000313" key="2">
    <source>
        <dbReference type="EMBL" id="KAK8177268.1"/>
    </source>
</evidence>
<keyword evidence="1" id="KW-1133">Transmembrane helix</keyword>
<organism evidence="2 3">
    <name type="scientific">Phyllosticta citrichinensis</name>
    <dbReference type="NCBI Taxonomy" id="1130410"/>
    <lineage>
        <taxon>Eukaryota</taxon>
        <taxon>Fungi</taxon>
        <taxon>Dikarya</taxon>
        <taxon>Ascomycota</taxon>
        <taxon>Pezizomycotina</taxon>
        <taxon>Dothideomycetes</taxon>
        <taxon>Dothideomycetes incertae sedis</taxon>
        <taxon>Botryosphaeriales</taxon>
        <taxon>Phyllostictaceae</taxon>
        <taxon>Phyllosticta</taxon>
    </lineage>
</organism>
<reference evidence="2 3" key="1">
    <citation type="journal article" date="2022" name="G3 (Bethesda)">
        <title>Enemy or ally: a genomic approach to elucidate the lifestyle of Phyllosticta citrichinaensis.</title>
        <authorList>
            <person name="Buijs V.A."/>
            <person name="Groenewald J.Z."/>
            <person name="Haridas S."/>
            <person name="LaButti K.M."/>
            <person name="Lipzen A."/>
            <person name="Martin F.M."/>
            <person name="Barry K."/>
            <person name="Grigoriev I.V."/>
            <person name="Crous P.W."/>
            <person name="Seidl M.F."/>
        </authorList>
    </citation>
    <scope>NUCLEOTIDE SEQUENCE [LARGE SCALE GENOMIC DNA]</scope>
    <source>
        <strain evidence="2 3">CBS 129764</strain>
    </source>
</reference>
<gene>
    <name evidence="2" type="ORF">IWX90DRAFT_12885</name>
</gene>
<evidence type="ECO:0000313" key="3">
    <source>
        <dbReference type="Proteomes" id="UP001456524"/>
    </source>
</evidence>
<keyword evidence="3" id="KW-1185">Reference proteome</keyword>
<accession>A0ABR1Y686</accession>
<evidence type="ECO:0000256" key="1">
    <source>
        <dbReference type="SAM" id="Phobius"/>
    </source>
</evidence>
<dbReference type="EMBL" id="JBBWUH010000001">
    <property type="protein sequence ID" value="KAK8177268.1"/>
    <property type="molecule type" value="Genomic_DNA"/>
</dbReference>
<name>A0ABR1Y686_9PEZI</name>
<keyword evidence="1" id="KW-0472">Membrane</keyword>
<dbReference type="Proteomes" id="UP001456524">
    <property type="component" value="Unassembled WGS sequence"/>
</dbReference>
<sequence length="169" mass="18598">MFAFAFATTASAPISCAVPVLLLLLLLLLHRMLPNATERPTHNTTTPTSSHNMACGQISASSFVFHHVSAARCCNHGGHALRHDITMIPGSGLGWSILVHSALASRCVQTRRCLCGSAPLSSLPQLCDRPDSATEPPGYMPRKAADVVFRPVRTRAVPRWTWTWTWRRW</sequence>
<comment type="caution">
    <text evidence="2">The sequence shown here is derived from an EMBL/GenBank/DDBJ whole genome shotgun (WGS) entry which is preliminary data.</text>
</comment>
<feature type="transmembrane region" description="Helical" evidence="1">
    <location>
        <begin position="6"/>
        <end position="29"/>
    </location>
</feature>
<evidence type="ECO:0008006" key="4">
    <source>
        <dbReference type="Google" id="ProtNLM"/>
    </source>
</evidence>
<protein>
    <recommendedName>
        <fullName evidence="4">Secreted protein</fullName>
    </recommendedName>
</protein>